<dbReference type="NCBIfam" id="TIGR02937">
    <property type="entry name" value="sigma70-ECF"/>
    <property type="match status" value="1"/>
</dbReference>
<evidence type="ECO:0000313" key="7">
    <source>
        <dbReference type="Proteomes" id="UP001207930"/>
    </source>
</evidence>
<sequence length="177" mass="20608">MDSNDENLDEFVSELTRCQMDLFYFIRALTGDMHAAYDIRQAVNMVLWKKREKFRPGSSFKNWSFQIAQLEVKSHLRKQRKSPMVTFDDKLFDLFATEFAETVDELPERRAALSNCLSKLTPKDTELLRHRYWSGGSLETLANDTHRSVGTLKARLHQLRAGLRRCIEGQLHQPESS</sequence>
<dbReference type="InterPro" id="IPR013324">
    <property type="entry name" value="RNA_pol_sigma_r3/r4-like"/>
</dbReference>
<dbReference type="PANTHER" id="PTHR43133:SF51">
    <property type="entry name" value="RNA POLYMERASE SIGMA FACTOR"/>
    <property type="match status" value="1"/>
</dbReference>
<dbReference type="InterPro" id="IPR014331">
    <property type="entry name" value="RNA_pol_sigma70_ECF_RHOBA"/>
</dbReference>
<dbReference type="NCBIfam" id="TIGR02989">
    <property type="entry name" value="Sig-70_gvs1"/>
    <property type="match status" value="1"/>
</dbReference>
<dbReference type="SUPFAM" id="SSF88946">
    <property type="entry name" value="Sigma2 domain of RNA polymerase sigma factors"/>
    <property type="match status" value="1"/>
</dbReference>
<evidence type="ECO:0000313" key="6">
    <source>
        <dbReference type="EMBL" id="MCW1885112.1"/>
    </source>
</evidence>
<comment type="caution">
    <text evidence="6">The sequence shown here is derived from an EMBL/GenBank/DDBJ whole genome shotgun (WGS) entry which is preliminary data.</text>
</comment>
<dbReference type="InterPro" id="IPR039425">
    <property type="entry name" value="RNA_pol_sigma-70-like"/>
</dbReference>
<comment type="similarity">
    <text evidence="1">Belongs to the sigma-70 factor family. ECF subfamily.</text>
</comment>
<dbReference type="RefSeq" id="WP_264501070.1">
    <property type="nucleotide sequence ID" value="NZ_JAPDDS010000005.1"/>
</dbReference>
<dbReference type="PANTHER" id="PTHR43133">
    <property type="entry name" value="RNA POLYMERASE ECF-TYPE SIGMA FACTO"/>
    <property type="match status" value="1"/>
</dbReference>
<dbReference type="InterPro" id="IPR013325">
    <property type="entry name" value="RNA_pol_sigma_r2"/>
</dbReference>
<organism evidence="6 7">
    <name type="scientific">Luteolibacter flavescens</name>
    <dbReference type="NCBI Taxonomy" id="1859460"/>
    <lineage>
        <taxon>Bacteria</taxon>
        <taxon>Pseudomonadati</taxon>
        <taxon>Verrucomicrobiota</taxon>
        <taxon>Verrucomicrobiia</taxon>
        <taxon>Verrucomicrobiales</taxon>
        <taxon>Verrucomicrobiaceae</taxon>
        <taxon>Luteolibacter</taxon>
    </lineage>
</organism>
<evidence type="ECO:0000256" key="4">
    <source>
        <dbReference type="ARBA" id="ARBA00023163"/>
    </source>
</evidence>
<dbReference type="EMBL" id="JAPDDS010000005">
    <property type="protein sequence ID" value="MCW1885112.1"/>
    <property type="molecule type" value="Genomic_DNA"/>
</dbReference>
<dbReference type="SUPFAM" id="SSF88659">
    <property type="entry name" value="Sigma3 and sigma4 domains of RNA polymerase sigma factors"/>
    <property type="match status" value="1"/>
</dbReference>
<proteinExistence type="inferred from homology"/>
<dbReference type="Pfam" id="PF04542">
    <property type="entry name" value="Sigma70_r2"/>
    <property type="match status" value="1"/>
</dbReference>
<dbReference type="InterPro" id="IPR014284">
    <property type="entry name" value="RNA_pol_sigma-70_dom"/>
</dbReference>
<accession>A0ABT3FNR7</accession>
<evidence type="ECO:0000259" key="5">
    <source>
        <dbReference type="Pfam" id="PF04542"/>
    </source>
</evidence>
<evidence type="ECO:0000256" key="3">
    <source>
        <dbReference type="ARBA" id="ARBA00023082"/>
    </source>
</evidence>
<evidence type="ECO:0000256" key="2">
    <source>
        <dbReference type="ARBA" id="ARBA00023015"/>
    </source>
</evidence>
<dbReference type="Gene3D" id="1.10.1740.10">
    <property type="match status" value="1"/>
</dbReference>
<keyword evidence="4" id="KW-0804">Transcription</keyword>
<keyword evidence="3" id="KW-0731">Sigma factor</keyword>
<dbReference type="InterPro" id="IPR036388">
    <property type="entry name" value="WH-like_DNA-bd_sf"/>
</dbReference>
<reference evidence="6 7" key="1">
    <citation type="submission" date="2022-10" db="EMBL/GenBank/DDBJ databases">
        <title>Luteolibacter flavescens strain MCCC 1K03193, whole genome shotgun sequencing project.</title>
        <authorList>
            <person name="Zhao G."/>
            <person name="Shen L."/>
        </authorList>
    </citation>
    <scope>NUCLEOTIDE SEQUENCE [LARGE SCALE GENOMIC DNA]</scope>
    <source>
        <strain evidence="6 7">MCCC 1K03193</strain>
    </source>
</reference>
<gene>
    <name evidence="6" type="ORF">OKA04_10265</name>
</gene>
<evidence type="ECO:0000256" key="1">
    <source>
        <dbReference type="ARBA" id="ARBA00010641"/>
    </source>
</evidence>
<dbReference type="Proteomes" id="UP001207930">
    <property type="component" value="Unassembled WGS sequence"/>
</dbReference>
<name>A0ABT3FNR7_9BACT</name>
<keyword evidence="7" id="KW-1185">Reference proteome</keyword>
<protein>
    <submittedName>
        <fullName evidence="6">Sigma-70 family RNA polymerase sigma factor</fullName>
    </submittedName>
</protein>
<dbReference type="InterPro" id="IPR007627">
    <property type="entry name" value="RNA_pol_sigma70_r2"/>
</dbReference>
<keyword evidence="2" id="KW-0805">Transcription regulation</keyword>
<feature type="domain" description="RNA polymerase sigma-70 region 2" evidence="5">
    <location>
        <begin position="18"/>
        <end position="81"/>
    </location>
</feature>
<dbReference type="Gene3D" id="1.10.10.10">
    <property type="entry name" value="Winged helix-like DNA-binding domain superfamily/Winged helix DNA-binding domain"/>
    <property type="match status" value="1"/>
</dbReference>